<evidence type="ECO:0000313" key="2">
    <source>
        <dbReference type="EMBL" id="KND23505.1"/>
    </source>
</evidence>
<dbReference type="AlphaFoldDB" id="A0A0L0JDT5"/>
<dbReference type="SUPFAM" id="SSF56112">
    <property type="entry name" value="Protein kinase-like (PK-like)"/>
    <property type="match status" value="1"/>
</dbReference>
<organism evidence="2 3">
    <name type="scientific">Streptomyces acidiscabies</name>
    <dbReference type="NCBI Taxonomy" id="42234"/>
    <lineage>
        <taxon>Bacteria</taxon>
        <taxon>Bacillati</taxon>
        <taxon>Actinomycetota</taxon>
        <taxon>Actinomycetes</taxon>
        <taxon>Kitasatosporales</taxon>
        <taxon>Streptomycetaceae</taxon>
        <taxon>Streptomyces</taxon>
    </lineage>
</organism>
<dbReference type="RefSeq" id="WP_050375754.1">
    <property type="nucleotide sequence ID" value="NZ_KQ257835.1"/>
</dbReference>
<dbReference type="Pfam" id="PF01636">
    <property type="entry name" value="APH"/>
    <property type="match status" value="1"/>
</dbReference>
<name>A0A0L0JDT5_9ACTN</name>
<dbReference type="Proteomes" id="UP000037151">
    <property type="component" value="Unassembled WGS sequence"/>
</dbReference>
<protein>
    <submittedName>
        <fullName evidence="2">Aminoglycoside phosphotransferase</fullName>
    </submittedName>
</protein>
<keyword evidence="2" id="KW-0808">Transferase</keyword>
<dbReference type="GO" id="GO:0016740">
    <property type="term" value="F:transferase activity"/>
    <property type="evidence" value="ECO:0007669"/>
    <property type="project" value="UniProtKB-KW"/>
</dbReference>
<feature type="domain" description="Aminoglycoside phosphotransferase" evidence="1">
    <location>
        <begin position="31"/>
        <end position="243"/>
    </location>
</feature>
<evidence type="ECO:0000259" key="1">
    <source>
        <dbReference type="Pfam" id="PF01636"/>
    </source>
</evidence>
<gene>
    <name evidence="2" type="ORF">IQ63_44640</name>
</gene>
<evidence type="ECO:0000313" key="3">
    <source>
        <dbReference type="Proteomes" id="UP000037151"/>
    </source>
</evidence>
<dbReference type="Gene3D" id="3.90.1200.10">
    <property type="match status" value="1"/>
</dbReference>
<dbReference type="EMBL" id="JPPY01000261">
    <property type="protein sequence ID" value="KND23505.1"/>
    <property type="molecule type" value="Genomic_DNA"/>
</dbReference>
<dbReference type="InterPro" id="IPR002575">
    <property type="entry name" value="Aminoglycoside_PTrfase"/>
</dbReference>
<dbReference type="PATRIC" id="fig|42234.21.peg.9169"/>
<dbReference type="InterPro" id="IPR011009">
    <property type="entry name" value="Kinase-like_dom_sf"/>
</dbReference>
<sequence>MTALAPAVLAWATATLGARPAVTDASHPREDSRVWKLTLPYGARYYLKISPRPLMYERETLALRHAAPALGAGHAPTLRASDAHHLALLLTAVPGRPLKQQTLTPADEARAHRHGGVLLARLHRAGDLSGPRRKEAAQALRAAADGAGNHLSRAGLTTPERTLVRALAARLRTLPPLPLAFTHGDARERNLLWSREHAQAGWIDFERSRFATAVQDFVPLACTTWTDRPDLRAAFLQGYGRDLTPEEKQALTCLAAIDAVGCLAHDDPTLTARGRRTLDRIVAGGFA</sequence>
<proteinExistence type="predicted"/>
<comment type="caution">
    <text evidence="2">The sequence shown here is derived from an EMBL/GenBank/DDBJ whole genome shotgun (WGS) entry which is preliminary data.</text>
</comment>
<reference evidence="3" key="1">
    <citation type="submission" date="2014-07" db="EMBL/GenBank/DDBJ databases">
        <title>Genome sequencing of plant-pathogenic Streptomyces species.</title>
        <authorList>
            <person name="Harrison J."/>
            <person name="Sapp M."/>
            <person name="Thwaites R."/>
            <person name="Studholme D.J."/>
        </authorList>
    </citation>
    <scope>NUCLEOTIDE SEQUENCE [LARGE SCALE GENOMIC DNA]</scope>
    <source>
        <strain evidence="3">NCPPB 4445</strain>
    </source>
</reference>
<accession>A0A0L0JDT5</accession>